<dbReference type="AlphaFoldDB" id="A0A9W6WHB9"/>
<reference evidence="1" key="1">
    <citation type="submission" date="2023-04" db="EMBL/GenBank/DDBJ databases">
        <title>Candida boidinii NBRC 10035.</title>
        <authorList>
            <person name="Ichikawa N."/>
            <person name="Sato H."/>
            <person name="Tonouchi N."/>
        </authorList>
    </citation>
    <scope>NUCLEOTIDE SEQUENCE</scope>
    <source>
        <strain evidence="1">NBRC 10035</strain>
    </source>
</reference>
<gene>
    <name evidence="1" type="ORF">Cboi02_000236900</name>
</gene>
<protein>
    <submittedName>
        <fullName evidence="1">Unnamed protein product</fullName>
    </submittedName>
</protein>
<sequence length="353" mass="39786">MSNNNTNNNWKFPSSSYENDNPFYTDECDLNDIPAFKDVTDVPLPTDTTGFDPTLSGTTTELDSLFLSDALDLQDLSISMGFHSEQNSQLLQQQQSHQQHLLQQQQQILQQTKLISQDNSPESIGTPQSAVTINPSQFVKRHTKKLSGSGIFGFVGVGEETQLQIPGINSVPFNRRKPLYEEVSRFDNVDFKNKPANLYNIAPQILNLQAGQLQQTQEISQHQQHNFQQQAQAQQISQQQQLQLQQQIQQQLFQQQLQQQQHQQIQQQQLQQQLMQQQLEQKQAAVAAAAAAANASAAVYSVAQDPINMVSEQQNMINQYMNPAVNGKPSKTNDIIVTENINGMSKFKSKCME</sequence>
<proteinExistence type="predicted"/>
<organism evidence="1 2">
    <name type="scientific">Candida boidinii</name>
    <name type="common">Yeast</name>
    <dbReference type="NCBI Taxonomy" id="5477"/>
    <lineage>
        <taxon>Eukaryota</taxon>
        <taxon>Fungi</taxon>
        <taxon>Dikarya</taxon>
        <taxon>Ascomycota</taxon>
        <taxon>Saccharomycotina</taxon>
        <taxon>Pichiomycetes</taxon>
        <taxon>Pichiales</taxon>
        <taxon>Pichiaceae</taxon>
        <taxon>Ogataea</taxon>
        <taxon>Ogataea/Candida clade</taxon>
    </lineage>
</organism>
<accession>A0A9W6WHB9</accession>
<keyword evidence="2" id="KW-1185">Reference proteome</keyword>
<name>A0A9W6WHB9_CANBO</name>
<evidence type="ECO:0000313" key="1">
    <source>
        <dbReference type="EMBL" id="GME69516.1"/>
    </source>
</evidence>
<dbReference type="Proteomes" id="UP001165120">
    <property type="component" value="Unassembled WGS sequence"/>
</dbReference>
<evidence type="ECO:0000313" key="2">
    <source>
        <dbReference type="Proteomes" id="UP001165120"/>
    </source>
</evidence>
<dbReference type="EMBL" id="BSXN01000696">
    <property type="protein sequence ID" value="GME69516.1"/>
    <property type="molecule type" value="Genomic_DNA"/>
</dbReference>
<comment type="caution">
    <text evidence="1">The sequence shown here is derived from an EMBL/GenBank/DDBJ whole genome shotgun (WGS) entry which is preliminary data.</text>
</comment>